<dbReference type="EMBL" id="DF237258">
    <property type="protein sequence ID" value="GAQ86747.1"/>
    <property type="molecule type" value="Genomic_DNA"/>
</dbReference>
<protein>
    <submittedName>
        <fullName evidence="1">Uncharacterized protein</fullName>
    </submittedName>
</protein>
<reference evidence="1 2" key="1">
    <citation type="journal article" date="2014" name="Nat. Commun.">
        <title>Klebsormidium flaccidum genome reveals primary factors for plant terrestrial adaptation.</title>
        <authorList>
            <person name="Hori K."/>
            <person name="Maruyama F."/>
            <person name="Fujisawa T."/>
            <person name="Togashi T."/>
            <person name="Yamamoto N."/>
            <person name="Seo M."/>
            <person name="Sato S."/>
            <person name="Yamada T."/>
            <person name="Mori H."/>
            <person name="Tajima N."/>
            <person name="Moriyama T."/>
            <person name="Ikeuchi M."/>
            <person name="Watanabe M."/>
            <person name="Wada H."/>
            <person name="Kobayashi K."/>
            <person name="Saito M."/>
            <person name="Masuda T."/>
            <person name="Sasaki-Sekimoto Y."/>
            <person name="Mashiguchi K."/>
            <person name="Awai K."/>
            <person name="Shimojima M."/>
            <person name="Masuda S."/>
            <person name="Iwai M."/>
            <person name="Nobusawa T."/>
            <person name="Narise T."/>
            <person name="Kondo S."/>
            <person name="Saito H."/>
            <person name="Sato R."/>
            <person name="Murakawa M."/>
            <person name="Ihara Y."/>
            <person name="Oshima-Yamada Y."/>
            <person name="Ohtaka K."/>
            <person name="Satoh M."/>
            <person name="Sonobe K."/>
            <person name="Ishii M."/>
            <person name="Ohtani R."/>
            <person name="Kanamori-Sato M."/>
            <person name="Honoki R."/>
            <person name="Miyazaki D."/>
            <person name="Mochizuki H."/>
            <person name="Umetsu J."/>
            <person name="Higashi K."/>
            <person name="Shibata D."/>
            <person name="Kamiya Y."/>
            <person name="Sato N."/>
            <person name="Nakamura Y."/>
            <person name="Tabata S."/>
            <person name="Ida S."/>
            <person name="Kurokawa K."/>
            <person name="Ohta H."/>
        </authorList>
    </citation>
    <scope>NUCLEOTIDE SEQUENCE [LARGE SCALE GENOMIC DNA]</scope>
    <source>
        <strain evidence="1 2">NIES-2285</strain>
    </source>
</reference>
<proteinExistence type="predicted"/>
<dbReference type="OrthoDB" id="20554at2759"/>
<accession>A0A1Y1IDF2</accession>
<dbReference type="PANTHER" id="PTHR33704:SF1">
    <property type="entry name" value="PROTEIN HEAT INTOLERANT 4-RELATED"/>
    <property type="match status" value="1"/>
</dbReference>
<evidence type="ECO:0000313" key="2">
    <source>
        <dbReference type="Proteomes" id="UP000054558"/>
    </source>
</evidence>
<organism evidence="1 2">
    <name type="scientific">Klebsormidium nitens</name>
    <name type="common">Green alga</name>
    <name type="synonym">Ulothrix nitens</name>
    <dbReference type="NCBI Taxonomy" id="105231"/>
    <lineage>
        <taxon>Eukaryota</taxon>
        <taxon>Viridiplantae</taxon>
        <taxon>Streptophyta</taxon>
        <taxon>Klebsormidiophyceae</taxon>
        <taxon>Klebsormidiales</taxon>
        <taxon>Klebsormidiaceae</taxon>
        <taxon>Klebsormidium</taxon>
    </lineage>
</organism>
<gene>
    <name evidence="1" type="ORF">KFL_003090040</name>
</gene>
<dbReference type="AlphaFoldDB" id="A0A1Y1IDF2"/>
<keyword evidence="2" id="KW-1185">Reference proteome</keyword>
<evidence type="ECO:0000313" key="1">
    <source>
        <dbReference type="EMBL" id="GAQ86747.1"/>
    </source>
</evidence>
<dbReference type="InterPro" id="IPR039313">
    <property type="entry name" value="HIT4"/>
</dbReference>
<dbReference type="PANTHER" id="PTHR33704">
    <property type="entry name" value="PROTEIN HEAT INTOLERANT 4-RELATED"/>
    <property type="match status" value="1"/>
</dbReference>
<name>A0A1Y1IDF2_KLENI</name>
<sequence>MERLAREAYMVGTEWDQYDGVFALDWQFDTLEAAFEEGGVLHGQKVWVFGATEPQLVEWKGMHRVVQIPAVVAVTAPFPPTTKLGIKSVQMEQENIVNLKEMKMDWVPFIPDEDEYRTLERLHSQVYVLKCVQRRAALKQLKTERIKKYEYCLPYISMPWKEEATEDDTTVNLMYTYGDEKTTPPVVCEFDWTMDEADEFVDDLIKEEALPKDERQGFRTYLVGEVNEAKRKVREAKAERQRVIAEMPAETRAAMENMRFFKFYPTPSDDTPDIEQYKSPFINRYFGKAHQVL</sequence>
<dbReference type="Proteomes" id="UP000054558">
    <property type="component" value="Unassembled WGS sequence"/>
</dbReference>
<dbReference type="GO" id="GO:1900034">
    <property type="term" value="P:regulation of cellular response to heat"/>
    <property type="evidence" value="ECO:0007669"/>
    <property type="project" value="InterPro"/>
</dbReference>
<dbReference type="OMA" id="ICIPAVV"/>